<reference evidence="1" key="2">
    <citation type="journal article" date="2022" name="New Phytol.">
        <title>Evolutionary transition to the ectomycorrhizal habit in the genomes of a hyperdiverse lineage of mushroom-forming fungi.</title>
        <authorList>
            <person name="Looney B."/>
            <person name="Miyauchi S."/>
            <person name="Morin E."/>
            <person name="Drula E."/>
            <person name="Courty P.E."/>
            <person name="Kohler A."/>
            <person name="Kuo A."/>
            <person name="LaButti K."/>
            <person name="Pangilinan J."/>
            <person name="Lipzen A."/>
            <person name="Riley R."/>
            <person name="Andreopoulos W."/>
            <person name="He G."/>
            <person name="Johnson J."/>
            <person name="Nolan M."/>
            <person name="Tritt A."/>
            <person name="Barry K.W."/>
            <person name="Grigoriev I.V."/>
            <person name="Nagy L.G."/>
            <person name="Hibbett D."/>
            <person name="Henrissat B."/>
            <person name="Matheny P.B."/>
            <person name="Labbe J."/>
            <person name="Martin F.M."/>
        </authorList>
    </citation>
    <scope>NUCLEOTIDE SEQUENCE</scope>
    <source>
        <strain evidence="1">FP105234-sp</strain>
    </source>
</reference>
<sequence length="393" mass="43644">MTPPPLPFDVHARIIQFVYITSQSHEVDYKTLYACALVCKDWVPIAQRLLFRRIPYPSNDWLLRNFPLLDAIPRVLHAVTTNPLLGTYIFSISVALENDEIFVPANPERIDYYALLRRCSHIAQVRLYLAGLRGQRTYTAALSQLRTLALRPTVLIAAPDTGDTGLFAALAMWPSVRDLVVEGWGTRVTYPLPAQLRSVAHEDVLFFCPPEPATAAQYTAEELDAGSLNFPDSISGGIGWGSLRTLTCRSLPSTGGLQQFTRLESLVLLNLPSDPVTLPRTLRHFGFHSTHDKEMQGPNDVEAAWYAEEAELNGEGESDEEAEAIKAQCLGYLVSALADESALPELRQVSVTRSSSQVVLQALEALCKLRGVEIVSYADPESYPRARYVDWIS</sequence>
<keyword evidence="2" id="KW-1185">Reference proteome</keyword>
<reference evidence="1" key="1">
    <citation type="submission" date="2021-02" db="EMBL/GenBank/DDBJ databases">
        <authorList>
            <consortium name="DOE Joint Genome Institute"/>
            <person name="Ahrendt S."/>
            <person name="Looney B.P."/>
            <person name="Miyauchi S."/>
            <person name="Morin E."/>
            <person name="Drula E."/>
            <person name="Courty P.E."/>
            <person name="Chicoki N."/>
            <person name="Fauchery L."/>
            <person name="Kohler A."/>
            <person name="Kuo A."/>
            <person name="Labutti K."/>
            <person name="Pangilinan J."/>
            <person name="Lipzen A."/>
            <person name="Riley R."/>
            <person name="Andreopoulos W."/>
            <person name="He G."/>
            <person name="Johnson J."/>
            <person name="Barry K.W."/>
            <person name="Grigoriev I.V."/>
            <person name="Nagy L."/>
            <person name="Hibbett D."/>
            <person name="Henrissat B."/>
            <person name="Matheny P.B."/>
            <person name="Labbe J."/>
            <person name="Martin F."/>
        </authorList>
    </citation>
    <scope>NUCLEOTIDE SEQUENCE</scope>
    <source>
        <strain evidence="1">FP105234-sp</strain>
    </source>
</reference>
<gene>
    <name evidence="1" type="ORF">FA95DRAFT_1612645</name>
</gene>
<name>A0ACB8R6X1_9AGAM</name>
<comment type="caution">
    <text evidence="1">The sequence shown here is derived from an EMBL/GenBank/DDBJ whole genome shotgun (WGS) entry which is preliminary data.</text>
</comment>
<evidence type="ECO:0000313" key="2">
    <source>
        <dbReference type="Proteomes" id="UP000814033"/>
    </source>
</evidence>
<organism evidence="1 2">
    <name type="scientific">Auriscalpium vulgare</name>
    <dbReference type="NCBI Taxonomy" id="40419"/>
    <lineage>
        <taxon>Eukaryota</taxon>
        <taxon>Fungi</taxon>
        <taxon>Dikarya</taxon>
        <taxon>Basidiomycota</taxon>
        <taxon>Agaricomycotina</taxon>
        <taxon>Agaricomycetes</taxon>
        <taxon>Russulales</taxon>
        <taxon>Auriscalpiaceae</taxon>
        <taxon>Auriscalpium</taxon>
    </lineage>
</organism>
<proteinExistence type="predicted"/>
<dbReference type="Proteomes" id="UP000814033">
    <property type="component" value="Unassembled WGS sequence"/>
</dbReference>
<dbReference type="EMBL" id="MU276318">
    <property type="protein sequence ID" value="KAI0039331.1"/>
    <property type="molecule type" value="Genomic_DNA"/>
</dbReference>
<evidence type="ECO:0000313" key="1">
    <source>
        <dbReference type="EMBL" id="KAI0039331.1"/>
    </source>
</evidence>
<protein>
    <submittedName>
        <fullName evidence="1">Uncharacterized protein</fullName>
    </submittedName>
</protein>
<accession>A0ACB8R6X1</accession>